<name>J0LB75_AURST</name>
<evidence type="ECO:0000259" key="2">
    <source>
        <dbReference type="Pfam" id="PF01610"/>
    </source>
</evidence>
<dbReference type="InParanoid" id="J0LB75"/>
<dbReference type="AlphaFoldDB" id="J0LB75"/>
<dbReference type="Pfam" id="PF01610">
    <property type="entry name" value="DDE_Tnp_ISL3"/>
    <property type="match status" value="1"/>
</dbReference>
<accession>J0LB75</accession>
<dbReference type="EMBL" id="JH688114">
    <property type="protein sequence ID" value="EJD33698.1"/>
    <property type="molecule type" value="Genomic_DNA"/>
</dbReference>
<dbReference type="OMA" id="NHKKLYC"/>
<dbReference type="eggNOG" id="ENOG502SM4C">
    <property type="taxonomic scope" value="Eukaryota"/>
</dbReference>
<evidence type="ECO:0000313" key="3">
    <source>
        <dbReference type="EMBL" id="EJD33698.1"/>
    </source>
</evidence>
<keyword evidence="4" id="KW-1185">Reference proteome</keyword>
<organism evidence="3 4">
    <name type="scientific">Auricularia subglabra (strain TFB-10046 / SS5)</name>
    <name type="common">White-rot fungus</name>
    <name type="synonym">Auricularia delicata (strain TFB10046)</name>
    <dbReference type="NCBI Taxonomy" id="717982"/>
    <lineage>
        <taxon>Eukaryota</taxon>
        <taxon>Fungi</taxon>
        <taxon>Dikarya</taxon>
        <taxon>Basidiomycota</taxon>
        <taxon>Agaricomycotina</taxon>
        <taxon>Agaricomycetes</taxon>
        <taxon>Auriculariales</taxon>
        <taxon>Auriculariaceae</taxon>
        <taxon>Auricularia</taxon>
    </lineage>
</organism>
<sequence length="1122" mass="122008">MSIFEPASIRAILSAAEPPGKRPEFNAKWDAAVKKRCATWAAAEKKRISRLKAPNRDALADDDDAPNALSDEQLHWAAEVLEYVNYVHLRSRVHGNAKGVNQPTLNAIIPLLGPHFVPPPPALSYARRAGVELKPESWYLRPLNVVHEFYYPSLRTCRVCGADKTQTSSEGWASTVPRRVHGIGIEELAIGQQLKCQRCKGRGSKQSTYALTSSAFWAVVSYADLPPGLPIFTKRCALTRELFDLMVEQRLGSTAAGFAETIRQLHLLQYLRDKREYAGLLLQKIGAGTLDAFVRPTHAAPTPFSEPYDNCGYALAHISSDVLSDIYLDFVRRTRRPESEMYLKSLTGVSLSIDATFKITNKATVAQGNSSQRDRLLKGGLLSGINENNEIVFWTQSNKEIEEALGGFEQRRKLLNAPPVEQCASDNCCKVRSAIVNQLPGARATLDIFHVVQRYTQKLNATIFRAAVAREFSDALIKTRASARNNITHREQMGHVRKGCVTRARSDISSDGSRIEGSHKTWNSLNRTFTGGVESLEAQGHDMVLRKNLRIAAKRDPALDFVASTYGSHHISLVLSAASDWNSIVRQVGSPSLVPAPLLQYANSDEQFGLVWAEYITLAPAVKREMAEAFIIEVSEDAIELAAPEMIPAAVQEAAREGPSNSTLRSVVDLTEDGSAEEAVATSAIDASPLESLVQLTQSEASGSYALMQNSSAPQMISNPIYLASGSADMLQHPIQALDSHVLASRVSTGPGHQDIGQRPAISDPVDGATDIRPESAPTPQRHTHAAQQPALPSISNKRAAAAAADEPLPKRARNDGTPSGTISREGLAPIFRPQGAGTTRAADRAEQSSSSAASLAETAVIPQVPALTRSAALFKAATGVNPDALRIAGDEWFLFADLRVSEKLCTHDMTPARLAKVTVLFNERLAAEFGQKAVPKDPRAVMSTLSALETAALARLNANNFASQGGSLTFWTKQCSFEFTKRVPGKSRKANTCQRCLKLMYPFSGGDSRNHARDCCTDGANVSYKDSAPYPQPPGVFLAGKRFNVPAFMGALSRLQTIVANNLDKPLEYARFQDMLAHRVQITGGVAYFRCLEGLVHEPPTTALEEVDGVRMLRLGEVGDP</sequence>
<dbReference type="OrthoDB" id="2638305at2759"/>
<reference evidence="4" key="1">
    <citation type="journal article" date="2012" name="Science">
        <title>The Paleozoic origin of enzymatic lignin decomposition reconstructed from 31 fungal genomes.</title>
        <authorList>
            <person name="Floudas D."/>
            <person name="Binder M."/>
            <person name="Riley R."/>
            <person name="Barry K."/>
            <person name="Blanchette R.A."/>
            <person name="Henrissat B."/>
            <person name="Martinez A.T."/>
            <person name="Otillar R."/>
            <person name="Spatafora J.W."/>
            <person name="Yadav J.S."/>
            <person name="Aerts A."/>
            <person name="Benoit I."/>
            <person name="Boyd A."/>
            <person name="Carlson A."/>
            <person name="Copeland A."/>
            <person name="Coutinho P.M."/>
            <person name="de Vries R.P."/>
            <person name="Ferreira P."/>
            <person name="Findley K."/>
            <person name="Foster B."/>
            <person name="Gaskell J."/>
            <person name="Glotzer D."/>
            <person name="Gorecki P."/>
            <person name="Heitman J."/>
            <person name="Hesse C."/>
            <person name="Hori C."/>
            <person name="Igarashi K."/>
            <person name="Jurgens J.A."/>
            <person name="Kallen N."/>
            <person name="Kersten P."/>
            <person name="Kohler A."/>
            <person name="Kuees U."/>
            <person name="Kumar T.K.A."/>
            <person name="Kuo A."/>
            <person name="LaButti K."/>
            <person name="Larrondo L.F."/>
            <person name="Lindquist E."/>
            <person name="Ling A."/>
            <person name="Lombard V."/>
            <person name="Lucas S."/>
            <person name="Lundell T."/>
            <person name="Martin R."/>
            <person name="McLaughlin D.J."/>
            <person name="Morgenstern I."/>
            <person name="Morin E."/>
            <person name="Murat C."/>
            <person name="Nagy L.G."/>
            <person name="Nolan M."/>
            <person name="Ohm R.A."/>
            <person name="Patyshakuliyeva A."/>
            <person name="Rokas A."/>
            <person name="Ruiz-Duenas F.J."/>
            <person name="Sabat G."/>
            <person name="Salamov A."/>
            <person name="Samejima M."/>
            <person name="Schmutz J."/>
            <person name="Slot J.C."/>
            <person name="St John F."/>
            <person name="Stenlid J."/>
            <person name="Sun H."/>
            <person name="Sun S."/>
            <person name="Syed K."/>
            <person name="Tsang A."/>
            <person name="Wiebenga A."/>
            <person name="Young D."/>
            <person name="Pisabarro A."/>
            <person name="Eastwood D.C."/>
            <person name="Martin F."/>
            <person name="Cullen D."/>
            <person name="Grigoriev I.V."/>
            <person name="Hibbett D.S."/>
        </authorList>
    </citation>
    <scope>NUCLEOTIDE SEQUENCE [LARGE SCALE GENOMIC DNA]</scope>
    <source>
        <strain evidence="4">TFB10046</strain>
    </source>
</reference>
<gene>
    <name evidence="3" type="ORF">AURDEDRAFT_177222</name>
</gene>
<evidence type="ECO:0000313" key="4">
    <source>
        <dbReference type="Proteomes" id="UP000006514"/>
    </source>
</evidence>
<protein>
    <recommendedName>
        <fullName evidence="2">Transposase IS204/IS1001/IS1096/IS1165 DDE domain-containing protein</fullName>
    </recommendedName>
</protein>
<feature type="region of interest" description="Disordered" evidence="1">
    <location>
        <begin position="747"/>
        <end position="855"/>
    </location>
</feature>
<proteinExistence type="predicted"/>
<evidence type="ECO:0000256" key="1">
    <source>
        <dbReference type="SAM" id="MobiDB-lite"/>
    </source>
</evidence>
<dbReference type="KEGG" id="adl:AURDEDRAFT_177222"/>
<feature type="domain" description="Transposase IS204/IS1001/IS1096/IS1165 DDE" evidence="2">
    <location>
        <begin position="394"/>
        <end position="488"/>
    </location>
</feature>
<dbReference type="InterPro" id="IPR002560">
    <property type="entry name" value="Transposase_DDE"/>
</dbReference>
<dbReference type="Proteomes" id="UP000006514">
    <property type="component" value="Unassembled WGS sequence"/>
</dbReference>